<reference evidence="1 2" key="1">
    <citation type="journal article" date="2019" name="Commun. Biol.">
        <title>The bagworm genome reveals a unique fibroin gene that provides high tensile strength.</title>
        <authorList>
            <person name="Kono N."/>
            <person name="Nakamura H."/>
            <person name="Ohtoshi R."/>
            <person name="Tomita M."/>
            <person name="Numata K."/>
            <person name="Arakawa K."/>
        </authorList>
    </citation>
    <scope>NUCLEOTIDE SEQUENCE [LARGE SCALE GENOMIC DNA]</scope>
</reference>
<evidence type="ECO:0000313" key="2">
    <source>
        <dbReference type="Proteomes" id="UP000299102"/>
    </source>
</evidence>
<gene>
    <name evidence="1" type="ORF">EVAR_76862_1</name>
</gene>
<protein>
    <submittedName>
        <fullName evidence="1">Uncharacterized protein</fullName>
    </submittedName>
</protein>
<dbReference type="AlphaFoldDB" id="A0A4C1SHF6"/>
<name>A0A4C1SHF6_EUMVA</name>
<comment type="caution">
    <text evidence="1">The sequence shown here is derived from an EMBL/GenBank/DDBJ whole genome shotgun (WGS) entry which is preliminary data.</text>
</comment>
<evidence type="ECO:0000313" key="1">
    <source>
        <dbReference type="EMBL" id="GBP00560.1"/>
    </source>
</evidence>
<dbReference type="Proteomes" id="UP000299102">
    <property type="component" value="Unassembled WGS sequence"/>
</dbReference>
<proteinExistence type="predicted"/>
<accession>A0A4C1SHF6</accession>
<sequence length="99" mass="11089">MPASCQLGLRTVPGDNKQMLRAGTISLVLKVTVIKVIFKPVTDDYTLPKSYRFIALLSILGKKVKKMLMVRLNWHLMSTLQGTKYGFMPQCEMGTPSTI</sequence>
<organism evidence="1 2">
    <name type="scientific">Eumeta variegata</name>
    <name type="common">Bagworm moth</name>
    <name type="synonym">Eumeta japonica</name>
    <dbReference type="NCBI Taxonomy" id="151549"/>
    <lineage>
        <taxon>Eukaryota</taxon>
        <taxon>Metazoa</taxon>
        <taxon>Ecdysozoa</taxon>
        <taxon>Arthropoda</taxon>
        <taxon>Hexapoda</taxon>
        <taxon>Insecta</taxon>
        <taxon>Pterygota</taxon>
        <taxon>Neoptera</taxon>
        <taxon>Endopterygota</taxon>
        <taxon>Lepidoptera</taxon>
        <taxon>Glossata</taxon>
        <taxon>Ditrysia</taxon>
        <taxon>Tineoidea</taxon>
        <taxon>Psychidae</taxon>
        <taxon>Oiketicinae</taxon>
        <taxon>Eumeta</taxon>
    </lineage>
</organism>
<keyword evidence="2" id="KW-1185">Reference proteome</keyword>
<dbReference type="OrthoDB" id="411871at2759"/>
<dbReference type="EMBL" id="BGZK01000006">
    <property type="protein sequence ID" value="GBP00560.1"/>
    <property type="molecule type" value="Genomic_DNA"/>
</dbReference>